<dbReference type="GO" id="GO:0046872">
    <property type="term" value="F:metal ion binding"/>
    <property type="evidence" value="ECO:0007669"/>
    <property type="project" value="UniProtKB-KW"/>
</dbReference>
<dbReference type="GO" id="GO:0005524">
    <property type="term" value="F:ATP binding"/>
    <property type="evidence" value="ECO:0007669"/>
    <property type="project" value="UniProtKB-UniRule"/>
</dbReference>
<accession>A0A2Z2NXU1</accession>
<feature type="binding site" description="in other chain" evidence="8">
    <location>
        <position position="184"/>
    </location>
    <ligand>
        <name>deamido-NAD(+)</name>
        <dbReference type="ChEBI" id="CHEBI:58437"/>
        <note>ligand shared between two neighboring subunits</note>
    </ligand>
</feature>
<dbReference type="GO" id="GO:0005737">
    <property type="term" value="C:cytoplasm"/>
    <property type="evidence" value="ECO:0007669"/>
    <property type="project" value="InterPro"/>
</dbReference>
<dbReference type="Gene3D" id="3.40.50.620">
    <property type="entry name" value="HUPs"/>
    <property type="match status" value="1"/>
</dbReference>
<name>A0A2Z2NXU1_9GAMM</name>
<evidence type="ECO:0000256" key="6">
    <source>
        <dbReference type="ARBA" id="ARBA00022842"/>
    </source>
</evidence>
<dbReference type="KEGG" id="gai:IMCC3135_23660"/>
<dbReference type="SUPFAM" id="SSF52402">
    <property type="entry name" value="Adenine nucleotide alpha hydrolases-like"/>
    <property type="match status" value="1"/>
</dbReference>
<evidence type="ECO:0000256" key="1">
    <source>
        <dbReference type="ARBA" id="ARBA00005859"/>
    </source>
</evidence>
<dbReference type="NCBIfam" id="TIGR00552">
    <property type="entry name" value="nadE"/>
    <property type="match status" value="1"/>
</dbReference>
<evidence type="ECO:0000256" key="5">
    <source>
        <dbReference type="ARBA" id="ARBA00022840"/>
    </source>
</evidence>
<reference evidence="12 13" key="1">
    <citation type="submission" date="2016-12" db="EMBL/GenBank/DDBJ databases">
        <authorList>
            <person name="Song W.-J."/>
            <person name="Kurnit D.M."/>
        </authorList>
    </citation>
    <scope>NUCLEOTIDE SEQUENCE [LARGE SCALE GENOMIC DNA]</scope>
    <source>
        <strain evidence="12 13">IMCC3135</strain>
    </source>
</reference>
<evidence type="ECO:0000259" key="11">
    <source>
        <dbReference type="Pfam" id="PF02540"/>
    </source>
</evidence>
<keyword evidence="6 8" id="KW-0460">Magnesium</keyword>
<dbReference type="CDD" id="cd00553">
    <property type="entry name" value="NAD_synthase"/>
    <property type="match status" value="1"/>
</dbReference>
<evidence type="ECO:0000256" key="10">
    <source>
        <dbReference type="RuleBase" id="RU003812"/>
    </source>
</evidence>
<comment type="subunit">
    <text evidence="8">Homodimer.</text>
</comment>
<feature type="binding site" evidence="8">
    <location>
        <position position="55"/>
    </location>
    <ligand>
        <name>Mg(2+)</name>
        <dbReference type="ChEBI" id="CHEBI:18420"/>
    </ligand>
</feature>
<dbReference type="InterPro" id="IPR014729">
    <property type="entry name" value="Rossmann-like_a/b/a_fold"/>
</dbReference>
<evidence type="ECO:0000256" key="7">
    <source>
        <dbReference type="ARBA" id="ARBA00023027"/>
    </source>
</evidence>
<dbReference type="InterPro" id="IPR022310">
    <property type="entry name" value="NAD/GMP_synthase"/>
</dbReference>
<dbReference type="HAMAP" id="MF_00193">
    <property type="entry name" value="NadE_ammonia_dep"/>
    <property type="match status" value="1"/>
</dbReference>
<evidence type="ECO:0000256" key="9">
    <source>
        <dbReference type="RuleBase" id="RU003811"/>
    </source>
</evidence>
<proteinExistence type="inferred from homology"/>
<feature type="binding site" evidence="8">
    <location>
        <position position="204"/>
    </location>
    <ligand>
        <name>ATP</name>
        <dbReference type="ChEBI" id="CHEBI:30616"/>
    </ligand>
</feature>
<evidence type="ECO:0000256" key="4">
    <source>
        <dbReference type="ARBA" id="ARBA00022741"/>
    </source>
</evidence>
<dbReference type="GO" id="GO:0008795">
    <property type="term" value="F:NAD+ synthase activity"/>
    <property type="evidence" value="ECO:0007669"/>
    <property type="project" value="UniProtKB-UniRule"/>
</dbReference>
<feature type="binding site" evidence="8">
    <location>
        <position position="233"/>
    </location>
    <ligand>
        <name>ATP</name>
        <dbReference type="ChEBI" id="CHEBI:30616"/>
    </ligand>
</feature>
<dbReference type="UniPathway" id="UPA00253">
    <property type="reaction ID" value="UER00333"/>
</dbReference>
<keyword evidence="7 8" id="KW-0520">NAD</keyword>
<comment type="function">
    <text evidence="8">Catalyzes the ATP-dependent amidation of deamido-NAD to form NAD. Uses ammonia as a nitrogen source.</text>
</comment>
<comment type="caution">
    <text evidence="8">Lacks conserved residue(s) required for the propagation of feature annotation.</text>
</comment>
<dbReference type="GO" id="GO:0004359">
    <property type="term" value="F:glutaminase activity"/>
    <property type="evidence" value="ECO:0007669"/>
    <property type="project" value="InterPro"/>
</dbReference>
<dbReference type="RefSeq" id="WP_236994645.1">
    <property type="nucleotide sequence ID" value="NZ_CP018632.1"/>
</dbReference>
<comment type="catalytic activity">
    <reaction evidence="8 10">
        <text>deamido-NAD(+) + NH4(+) + ATP = AMP + diphosphate + NAD(+) + H(+)</text>
        <dbReference type="Rhea" id="RHEA:21188"/>
        <dbReference type="ChEBI" id="CHEBI:15378"/>
        <dbReference type="ChEBI" id="CHEBI:28938"/>
        <dbReference type="ChEBI" id="CHEBI:30616"/>
        <dbReference type="ChEBI" id="CHEBI:33019"/>
        <dbReference type="ChEBI" id="CHEBI:57540"/>
        <dbReference type="ChEBI" id="CHEBI:58437"/>
        <dbReference type="ChEBI" id="CHEBI:456215"/>
        <dbReference type="EC" id="6.3.1.5"/>
    </reaction>
</comment>
<dbReference type="EC" id="6.3.1.5" evidence="8 10"/>
<sequence length="346" mass="38168">MKNPSASGPETGMGEKVLELDYEKEATRIAQWIPDVLTSRLRKRGVVVAISGGIDSSVCAGLAVKALGPKRVFGLLLPERDSSDSSSNTGRELAEHLGIAYETHDIAPALESLGCYRQRDEAIRRVVPEYTDNWKSKIVIAGGIDGGINFFRLVAEDPEGGRQEHRLALPEYLQIVAATNYKQRIRKSVEYFHADRLNYAVVGTPNRLEYDQGFFVRNGDGSADLKPIAHLYKTQVYAMAHHLALPDSILAAVPTTDTYSLPQGQDEFYFSLPYQQMDLALWALNHQRSAAELALLIGSTEAQAQRVYDDILNKRRATRSLHAAAELIEPVLESLDVANKGSNCAT</sequence>
<dbReference type="GO" id="GO:0009435">
    <property type="term" value="P:NAD+ biosynthetic process"/>
    <property type="evidence" value="ECO:0007669"/>
    <property type="project" value="UniProtKB-UniRule"/>
</dbReference>
<feature type="binding site" evidence="8">
    <location>
        <position position="209"/>
    </location>
    <ligand>
        <name>Mg(2+)</name>
        <dbReference type="ChEBI" id="CHEBI:18420"/>
    </ligand>
</feature>
<dbReference type="InterPro" id="IPR003694">
    <property type="entry name" value="NAD_synthase"/>
</dbReference>
<feature type="binding site" evidence="8">
    <location>
        <position position="255"/>
    </location>
    <ligand>
        <name>ATP</name>
        <dbReference type="ChEBI" id="CHEBI:30616"/>
    </ligand>
</feature>
<keyword evidence="2 8" id="KW-0436">Ligase</keyword>
<organism evidence="12 13">
    <name type="scientific">Granulosicoccus antarcticus IMCC3135</name>
    <dbReference type="NCBI Taxonomy" id="1192854"/>
    <lineage>
        <taxon>Bacteria</taxon>
        <taxon>Pseudomonadati</taxon>
        <taxon>Pseudomonadota</taxon>
        <taxon>Gammaproteobacteria</taxon>
        <taxon>Chromatiales</taxon>
        <taxon>Granulosicoccaceae</taxon>
        <taxon>Granulosicoccus</taxon>
    </lineage>
</organism>
<evidence type="ECO:0000313" key="13">
    <source>
        <dbReference type="Proteomes" id="UP000250079"/>
    </source>
</evidence>
<dbReference type="NCBIfam" id="NF002048">
    <property type="entry name" value="PRK00876.1"/>
    <property type="match status" value="1"/>
</dbReference>
<feature type="domain" description="NAD/GMP synthase" evidence="11">
    <location>
        <begin position="175"/>
        <end position="309"/>
    </location>
</feature>
<feature type="domain" description="NAD/GMP synthase" evidence="11">
    <location>
        <begin position="28"/>
        <end position="114"/>
    </location>
</feature>
<comment type="pathway">
    <text evidence="8">Cofactor biosynthesis; NAD(+) biosynthesis; NAD(+) from deamido-NAD(+) (ammonia route): step 1/1.</text>
</comment>
<keyword evidence="4 8" id="KW-0547">Nucleotide-binding</keyword>
<keyword evidence="3 8" id="KW-0479">Metal-binding</keyword>
<dbReference type="PANTHER" id="PTHR23090:SF9">
    <property type="entry name" value="GLUTAMINE-DEPENDENT NAD(+) SYNTHETASE"/>
    <property type="match status" value="1"/>
</dbReference>
<dbReference type="InterPro" id="IPR022926">
    <property type="entry name" value="NH(3)-dep_NAD(+)_synth"/>
</dbReference>
<dbReference type="Proteomes" id="UP000250079">
    <property type="component" value="Chromosome"/>
</dbReference>
<keyword evidence="13" id="KW-1185">Reference proteome</keyword>
<keyword evidence="5 8" id="KW-0067">ATP-binding</keyword>
<evidence type="ECO:0000313" key="12">
    <source>
        <dbReference type="EMBL" id="ASJ74801.1"/>
    </source>
</evidence>
<evidence type="ECO:0000256" key="2">
    <source>
        <dbReference type="ARBA" id="ARBA00022598"/>
    </source>
</evidence>
<gene>
    <name evidence="12" type="primary">nadE_1</name>
    <name evidence="8" type="synonym">nadE</name>
    <name evidence="12" type="ORF">IMCC3135_23660</name>
</gene>
<dbReference type="GO" id="GO:0003952">
    <property type="term" value="F:NAD+ synthase (glutamine-hydrolyzing) activity"/>
    <property type="evidence" value="ECO:0007669"/>
    <property type="project" value="InterPro"/>
</dbReference>
<feature type="binding site" evidence="8">
    <location>
        <begin position="49"/>
        <end position="56"/>
    </location>
    <ligand>
        <name>ATP</name>
        <dbReference type="ChEBI" id="CHEBI:30616"/>
    </ligand>
</feature>
<evidence type="ECO:0000256" key="3">
    <source>
        <dbReference type="ARBA" id="ARBA00022723"/>
    </source>
</evidence>
<protein>
    <recommendedName>
        <fullName evidence="8 10">NH(3)-dependent NAD(+) synthetase</fullName>
        <ecNumber evidence="8 10">6.3.1.5</ecNumber>
    </recommendedName>
</protein>
<dbReference type="AlphaFoldDB" id="A0A2Z2NXU1"/>
<dbReference type="Pfam" id="PF02540">
    <property type="entry name" value="NAD_synthase"/>
    <property type="match status" value="2"/>
</dbReference>
<feature type="binding site" evidence="8">
    <location>
        <position position="224"/>
    </location>
    <ligand>
        <name>deamido-NAD(+)</name>
        <dbReference type="ChEBI" id="CHEBI:58437"/>
        <note>ligand shared between two neighboring subunits</note>
    </ligand>
</feature>
<dbReference type="PANTHER" id="PTHR23090">
    <property type="entry name" value="NH 3 /GLUTAMINE-DEPENDENT NAD + SYNTHETASE"/>
    <property type="match status" value="1"/>
</dbReference>
<dbReference type="EMBL" id="CP018632">
    <property type="protein sequence ID" value="ASJ74801.1"/>
    <property type="molecule type" value="Genomic_DNA"/>
</dbReference>
<evidence type="ECO:0000256" key="8">
    <source>
        <dbReference type="HAMAP-Rule" id="MF_00193"/>
    </source>
</evidence>
<comment type="similarity">
    <text evidence="1 8 9">Belongs to the NAD synthetase family.</text>
</comment>